<dbReference type="GO" id="GO:0004497">
    <property type="term" value="F:monooxygenase activity"/>
    <property type="evidence" value="ECO:0007669"/>
    <property type="project" value="UniProtKB-KW"/>
</dbReference>
<evidence type="ECO:0000256" key="2">
    <source>
        <dbReference type="ARBA" id="ARBA00003690"/>
    </source>
</evidence>
<keyword evidence="6 11" id="KW-0479">Metal-binding</keyword>
<dbReference type="GO" id="GO:0005506">
    <property type="term" value="F:iron ion binding"/>
    <property type="evidence" value="ECO:0007669"/>
    <property type="project" value="InterPro"/>
</dbReference>
<dbReference type="GO" id="GO:0005789">
    <property type="term" value="C:endoplasmic reticulum membrane"/>
    <property type="evidence" value="ECO:0007669"/>
    <property type="project" value="UniProtKB-SubCell"/>
</dbReference>
<protein>
    <recommendedName>
        <fullName evidence="15">Cytochrome P450</fullName>
    </recommendedName>
</protein>
<gene>
    <name evidence="13" type="ORF">OTU49_006482</name>
</gene>
<dbReference type="Pfam" id="PF00067">
    <property type="entry name" value="p450"/>
    <property type="match status" value="1"/>
</dbReference>
<comment type="function">
    <text evidence="2">May be involved in the metabolism of insect hormones and in the breakdown of synthetic insecticides.</text>
</comment>
<keyword evidence="12" id="KW-0560">Oxidoreductase</keyword>
<dbReference type="GO" id="GO:0020037">
    <property type="term" value="F:heme binding"/>
    <property type="evidence" value="ECO:0007669"/>
    <property type="project" value="InterPro"/>
</dbReference>
<keyword evidence="8 11" id="KW-0408">Iron</keyword>
<feature type="non-terminal residue" evidence="13">
    <location>
        <position position="1"/>
    </location>
</feature>
<proteinExistence type="inferred from homology"/>
<dbReference type="PRINTS" id="PR00385">
    <property type="entry name" value="P450"/>
</dbReference>
<evidence type="ECO:0000256" key="5">
    <source>
        <dbReference type="ARBA" id="ARBA00022617"/>
    </source>
</evidence>
<dbReference type="Gene3D" id="1.10.630.10">
    <property type="entry name" value="Cytochrome P450"/>
    <property type="match status" value="1"/>
</dbReference>
<evidence type="ECO:0008006" key="15">
    <source>
        <dbReference type="Google" id="ProtNLM"/>
    </source>
</evidence>
<organism evidence="13 14">
    <name type="scientific">Cherax quadricarinatus</name>
    <name type="common">Australian red claw crayfish</name>
    <dbReference type="NCBI Taxonomy" id="27406"/>
    <lineage>
        <taxon>Eukaryota</taxon>
        <taxon>Metazoa</taxon>
        <taxon>Ecdysozoa</taxon>
        <taxon>Arthropoda</taxon>
        <taxon>Crustacea</taxon>
        <taxon>Multicrustacea</taxon>
        <taxon>Malacostraca</taxon>
        <taxon>Eumalacostraca</taxon>
        <taxon>Eucarida</taxon>
        <taxon>Decapoda</taxon>
        <taxon>Pleocyemata</taxon>
        <taxon>Astacidea</taxon>
        <taxon>Parastacoidea</taxon>
        <taxon>Parastacidae</taxon>
        <taxon>Cherax</taxon>
    </lineage>
</organism>
<evidence type="ECO:0000313" key="13">
    <source>
        <dbReference type="EMBL" id="KAK8733793.1"/>
    </source>
</evidence>
<dbReference type="InterPro" id="IPR017972">
    <property type="entry name" value="Cyt_P450_CS"/>
</dbReference>
<evidence type="ECO:0000256" key="8">
    <source>
        <dbReference type="ARBA" id="ARBA00023004"/>
    </source>
</evidence>
<dbReference type="SUPFAM" id="SSF48264">
    <property type="entry name" value="Cytochrome P450"/>
    <property type="match status" value="1"/>
</dbReference>
<dbReference type="PRINTS" id="PR00465">
    <property type="entry name" value="EP450IV"/>
</dbReference>
<dbReference type="PANTHER" id="PTHR24291">
    <property type="entry name" value="CYTOCHROME P450 FAMILY 4"/>
    <property type="match status" value="1"/>
</dbReference>
<evidence type="ECO:0000256" key="6">
    <source>
        <dbReference type="ARBA" id="ARBA00022723"/>
    </source>
</evidence>
<evidence type="ECO:0000256" key="3">
    <source>
        <dbReference type="ARBA" id="ARBA00004586"/>
    </source>
</evidence>
<dbReference type="InterPro" id="IPR050196">
    <property type="entry name" value="Cytochrome_P450_Monoox"/>
</dbReference>
<feature type="binding site" description="axial binding residue" evidence="11">
    <location>
        <position position="115"/>
    </location>
    <ligand>
        <name>heme</name>
        <dbReference type="ChEBI" id="CHEBI:30413"/>
    </ligand>
    <ligandPart>
        <name>Fe</name>
        <dbReference type="ChEBI" id="CHEBI:18248"/>
    </ligandPart>
</feature>
<dbReference type="InterPro" id="IPR036396">
    <property type="entry name" value="Cyt_P450_sf"/>
</dbReference>
<dbReference type="EMBL" id="JARKIK010000053">
    <property type="protein sequence ID" value="KAK8733793.1"/>
    <property type="molecule type" value="Genomic_DNA"/>
</dbReference>
<evidence type="ECO:0000256" key="12">
    <source>
        <dbReference type="RuleBase" id="RU000461"/>
    </source>
</evidence>
<comment type="cofactor">
    <cofactor evidence="1 11">
        <name>heme</name>
        <dbReference type="ChEBI" id="CHEBI:30413"/>
    </cofactor>
</comment>
<sequence>ARVQEELDGIFDSTDSPVTWEDIHQLKYTEMCIKEALRIFPPAPFISRKLKEDVVIENYRVPSGTTVELVIYKIHRDPAQFPDPEVFDPDRFLPENINKRHPYAYIPFSAGPRNCIGQKFAMLELKILVSSILRRFRVESVVPRDQLKLVPELILRPVNGNFVKLFPRTK</sequence>
<keyword evidence="14" id="KW-1185">Reference proteome</keyword>
<dbReference type="GO" id="GO:0016705">
    <property type="term" value="F:oxidoreductase activity, acting on paired donors, with incorporation or reduction of molecular oxygen"/>
    <property type="evidence" value="ECO:0007669"/>
    <property type="project" value="InterPro"/>
</dbReference>
<evidence type="ECO:0000256" key="11">
    <source>
        <dbReference type="PIRSR" id="PIRSR602403-1"/>
    </source>
</evidence>
<keyword evidence="9 12" id="KW-0503">Monooxygenase</keyword>
<evidence type="ECO:0000256" key="7">
    <source>
        <dbReference type="ARBA" id="ARBA00022824"/>
    </source>
</evidence>
<comment type="caution">
    <text evidence="13">The sequence shown here is derived from an EMBL/GenBank/DDBJ whole genome shotgun (WGS) entry which is preliminary data.</text>
</comment>
<evidence type="ECO:0000256" key="9">
    <source>
        <dbReference type="ARBA" id="ARBA00023033"/>
    </source>
</evidence>
<dbReference type="AlphaFoldDB" id="A0AAW0X2U8"/>
<dbReference type="PROSITE" id="PS00086">
    <property type="entry name" value="CYTOCHROME_P450"/>
    <property type="match status" value="1"/>
</dbReference>
<dbReference type="PANTHER" id="PTHR24291:SF189">
    <property type="entry name" value="CYTOCHROME P450 4C3-RELATED"/>
    <property type="match status" value="1"/>
</dbReference>
<dbReference type="Proteomes" id="UP001445076">
    <property type="component" value="Unassembled WGS sequence"/>
</dbReference>
<dbReference type="InterPro" id="IPR002403">
    <property type="entry name" value="Cyt_P450_E_grp-IV"/>
</dbReference>
<comment type="subcellular location">
    <subcellularLocation>
        <location evidence="3">Endoplasmic reticulum membrane</location>
    </subcellularLocation>
</comment>
<accession>A0AAW0X2U8</accession>
<comment type="similarity">
    <text evidence="4 12">Belongs to the cytochrome P450 family.</text>
</comment>
<keyword evidence="7" id="KW-0256">Endoplasmic reticulum</keyword>
<evidence type="ECO:0000256" key="10">
    <source>
        <dbReference type="ARBA" id="ARBA00023136"/>
    </source>
</evidence>
<keyword evidence="5 11" id="KW-0349">Heme</keyword>
<dbReference type="InterPro" id="IPR001128">
    <property type="entry name" value="Cyt_P450"/>
</dbReference>
<evidence type="ECO:0000313" key="14">
    <source>
        <dbReference type="Proteomes" id="UP001445076"/>
    </source>
</evidence>
<reference evidence="13 14" key="1">
    <citation type="journal article" date="2024" name="BMC Genomics">
        <title>Genome assembly of redclaw crayfish (Cherax quadricarinatus) provides insights into its immune adaptation and hypoxia tolerance.</title>
        <authorList>
            <person name="Liu Z."/>
            <person name="Zheng J."/>
            <person name="Li H."/>
            <person name="Fang K."/>
            <person name="Wang S."/>
            <person name="He J."/>
            <person name="Zhou D."/>
            <person name="Weng S."/>
            <person name="Chi M."/>
            <person name="Gu Z."/>
            <person name="He J."/>
            <person name="Li F."/>
            <person name="Wang M."/>
        </authorList>
    </citation>
    <scope>NUCLEOTIDE SEQUENCE [LARGE SCALE GENOMIC DNA]</scope>
    <source>
        <strain evidence="13">ZL_2023a</strain>
    </source>
</reference>
<evidence type="ECO:0000256" key="1">
    <source>
        <dbReference type="ARBA" id="ARBA00001971"/>
    </source>
</evidence>
<keyword evidence="10" id="KW-0472">Membrane</keyword>
<name>A0AAW0X2U8_CHEQU</name>
<evidence type="ECO:0000256" key="4">
    <source>
        <dbReference type="ARBA" id="ARBA00010617"/>
    </source>
</evidence>